<keyword evidence="3" id="KW-1003">Cell membrane</keyword>
<comment type="similarity">
    <text evidence="2">Belongs to the glutamate-gated ion channel (TC 1.A.10.1) family.</text>
</comment>
<evidence type="ECO:0000256" key="8">
    <source>
        <dbReference type="ARBA" id="ARBA00023180"/>
    </source>
</evidence>
<keyword evidence="4 9" id="KW-0812">Transmembrane</keyword>
<comment type="subcellular location">
    <subcellularLocation>
        <location evidence="1">Cell membrane</location>
        <topology evidence="1">Multi-pass membrane protein</topology>
    </subcellularLocation>
</comment>
<dbReference type="InterPro" id="IPR001320">
    <property type="entry name" value="Iontro_rcpt_C"/>
</dbReference>
<protein>
    <recommendedName>
        <fullName evidence="10">Ionotropic glutamate receptor C-terminal domain-containing protein</fullName>
    </recommendedName>
</protein>
<sequence length="432" mass="48961">MTSFIFNGPHSSDVFSDMFPSSYEKLSSSVIILDINQFQNWTDRFPGELAFSGSMAKIAGVVIFTMADMIWPSLKRLKSLPFWDPQVPFVLVSTSVVSADEIARTWGEFRVVNFLVVSQCAGCVGRVCEQTAACVYTHNQFVNNTSARQLNTDGSIKSVLDNKLKDLKGYEFSVLVTHSRNDWTSSQLPKRTAALTEVIRLTWSGATIVSVFRLHHRILLCWYLVFSLVMMNAYTGSLASYLTIPHYYPDINTLDELKDFGRAIFCELGGEENSIDGLFPVLDMNDPVTKTFLELFQLIDNMSLALYDISRYRNACVLTSKKDAEMIIQHADLYSEGYPLVHIMDVCPFSLKESYQFPELSPYTDIIDRHNERLSEGGFIVKWYEDDLRSSQKYLRNATTRNFLKPLGINHVSTSFFTLCVGLSVSAWGAEY</sequence>
<feature type="transmembrane region" description="Helical" evidence="9">
    <location>
        <begin position="220"/>
        <end position="242"/>
    </location>
</feature>
<dbReference type="Gene3D" id="1.10.287.70">
    <property type="match status" value="1"/>
</dbReference>
<evidence type="ECO:0000256" key="6">
    <source>
        <dbReference type="ARBA" id="ARBA00023136"/>
    </source>
</evidence>
<dbReference type="Pfam" id="PF00060">
    <property type="entry name" value="Lig_chan"/>
    <property type="match status" value="1"/>
</dbReference>
<evidence type="ECO:0000256" key="1">
    <source>
        <dbReference type="ARBA" id="ARBA00004651"/>
    </source>
</evidence>
<evidence type="ECO:0000256" key="7">
    <source>
        <dbReference type="ARBA" id="ARBA00023170"/>
    </source>
</evidence>
<keyword evidence="7" id="KW-0675">Receptor</keyword>
<feature type="domain" description="Ionotropic glutamate receptor C-terminal" evidence="10">
    <location>
        <begin position="209"/>
        <end position="422"/>
    </location>
</feature>
<dbReference type="PANTHER" id="PTHR42643:SF38">
    <property type="entry name" value="IONOTROPIC RECEPTOR 100A"/>
    <property type="match status" value="1"/>
</dbReference>
<dbReference type="PANTHER" id="PTHR42643">
    <property type="entry name" value="IONOTROPIC RECEPTOR 20A-RELATED"/>
    <property type="match status" value="1"/>
</dbReference>
<evidence type="ECO:0000259" key="10">
    <source>
        <dbReference type="Pfam" id="PF00060"/>
    </source>
</evidence>
<evidence type="ECO:0000256" key="9">
    <source>
        <dbReference type="SAM" id="Phobius"/>
    </source>
</evidence>
<evidence type="ECO:0000313" key="12">
    <source>
        <dbReference type="Proteomes" id="UP001159363"/>
    </source>
</evidence>
<dbReference type="EMBL" id="JARBHB010000008">
    <property type="protein sequence ID" value="KAJ8877902.1"/>
    <property type="molecule type" value="Genomic_DNA"/>
</dbReference>
<name>A0ABQ9H0W0_9NEOP</name>
<organism evidence="11 12">
    <name type="scientific">Dryococelus australis</name>
    <dbReference type="NCBI Taxonomy" id="614101"/>
    <lineage>
        <taxon>Eukaryota</taxon>
        <taxon>Metazoa</taxon>
        <taxon>Ecdysozoa</taxon>
        <taxon>Arthropoda</taxon>
        <taxon>Hexapoda</taxon>
        <taxon>Insecta</taxon>
        <taxon>Pterygota</taxon>
        <taxon>Neoptera</taxon>
        <taxon>Polyneoptera</taxon>
        <taxon>Phasmatodea</taxon>
        <taxon>Verophasmatodea</taxon>
        <taxon>Anareolatae</taxon>
        <taxon>Phasmatidae</taxon>
        <taxon>Eurycanthinae</taxon>
        <taxon>Dryococelus</taxon>
    </lineage>
</organism>
<dbReference type="Proteomes" id="UP001159363">
    <property type="component" value="Chromosome 7"/>
</dbReference>
<reference evidence="11 12" key="1">
    <citation type="submission" date="2023-02" db="EMBL/GenBank/DDBJ databases">
        <title>LHISI_Scaffold_Assembly.</title>
        <authorList>
            <person name="Stuart O.P."/>
            <person name="Cleave R."/>
            <person name="Magrath M.J.L."/>
            <person name="Mikheyev A.S."/>
        </authorList>
    </citation>
    <scope>NUCLEOTIDE SEQUENCE [LARGE SCALE GENOMIC DNA]</scope>
    <source>
        <strain evidence="11">Daus_M_001</strain>
        <tissue evidence="11">Leg muscle</tissue>
    </source>
</reference>
<evidence type="ECO:0000256" key="3">
    <source>
        <dbReference type="ARBA" id="ARBA00022475"/>
    </source>
</evidence>
<keyword evidence="8" id="KW-0325">Glycoprotein</keyword>
<comment type="caution">
    <text evidence="11">The sequence shown here is derived from an EMBL/GenBank/DDBJ whole genome shotgun (WGS) entry which is preliminary data.</text>
</comment>
<evidence type="ECO:0000313" key="11">
    <source>
        <dbReference type="EMBL" id="KAJ8877902.1"/>
    </source>
</evidence>
<dbReference type="InterPro" id="IPR052192">
    <property type="entry name" value="Insect_Ionotropic_Sensory_Rcpt"/>
</dbReference>
<keyword evidence="12" id="KW-1185">Reference proteome</keyword>
<gene>
    <name evidence="11" type="ORF">PR048_022361</name>
</gene>
<keyword evidence="6 9" id="KW-0472">Membrane</keyword>
<evidence type="ECO:0000256" key="2">
    <source>
        <dbReference type="ARBA" id="ARBA00008685"/>
    </source>
</evidence>
<evidence type="ECO:0000256" key="4">
    <source>
        <dbReference type="ARBA" id="ARBA00022692"/>
    </source>
</evidence>
<accession>A0ABQ9H0W0</accession>
<evidence type="ECO:0000256" key="5">
    <source>
        <dbReference type="ARBA" id="ARBA00022989"/>
    </source>
</evidence>
<proteinExistence type="inferred from homology"/>
<keyword evidence="5 9" id="KW-1133">Transmembrane helix</keyword>